<comment type="caution">
    <text evidence="1">The sequence shown here is derived from an EMBL/GenBank/DDBJ whole genome shotgun (WGS) entry which is preliminary data.</text>
</comment>
<accession>A0A9X1MCU1</accession>
<gene>
    <name evidence="1" type="ORF">LJ757_05095</name>
</gene>
<dbReference type="EMBL" id="JAJFZV010000004">
    <property type="protein sequence ID" value="MCC3297181.1"/>
    <property type="molecule type" value="Genomic_DNA"/>
</dbReference>
<dbReference type="RefSeq" id="WP_227894932.1">
    <property type="nucleotide sequence ID" value="NZ_CP099466.1"/>
</dbReference>
<organism evidence="1 2">
    <name type="scientific">Arthrobacter caoxuetaonis</name>
    <dbReference type="NCBI Taxonomy" id="2886935"/>
    <lineage>
        <taxon>Bacteria</taxon>
        <taxon>Bacillati</taxon>
        <taxon>Actinomycetota</taxon>
        <taxon>Actinomycetes</taxon>
        <taxon>Micrococcales</taxon>
        <taxon>Micrococcaceae</taxon>
        <taxon>Arthrobacter</taxon>
    </lineage>
</organism>
<dbReference type="Pfam" id="PF19674">
    <property type="entry name" value="DUF6177"/>
    <property type="match status" value="1"/>
</dbReference>
<evidence type="ECO:0000313" key="1">
    <source>
        <dbReference type="EMBL" id="MCC3297181.1"/>
    </source>
</evidence>
<dbReference type="InterPro" id="IPR046175">
    <property type="entry name" value="DUF6177"/>
</dbReference>
<keyword evidence="2" id="KW-1185">Reference proteome</keyword>
<protein>
    <submittedName>
        <fullName evidence="1">DUF6177 family protein</fullName>
    </submittedName>
</protein>
<reference evidence="1" key="1">
    <citation type="submission" date="2021-10" db="EMBL/GenBank/DDBJ databases">
        <title>Novel species in genus Arthrobacter.</title>
        <authorList>
            <person name="Liu Y."/>
        </authorList>
    </citation>
    <scope>NUCLEOTIDE SEQUENCE</scope>
    <source>
        <strain evidence="1">Zg-Y453</strain>
    </source>
</reference>
<sequence length="338" mass="34733">MHESAYDFLTPATAMVFCDQPVVSLSPWLARAHAGAVRSGRRFVVLTPSASSITLPLSAMLDGQSAAWLATSSDGGFYDAVTGRRQVWDGAELRPGDGVAAEFLSAERVESAYFHIRASVFHPASLATQAGAFTSRVFEAATGSAPVGWGLYEPVSELWDAAAFSEHCYRRSPGTTRAVVTGSAPGRAGGPATAAGSVAVVTVERTRSGVVETVELLAEAEAPLTDAGLDAFLEAMHGARSRTAVLAYGLGYRDLARPARFTGTAVPGCALFGPEALAGRSAQSALALAGSRAGLLGTAPAQSLGVRYAPEPVAGEPHPLEAYGQLLLELGGSPGSSA</sequence>
<name>A0A9X1MCU1_9MICC</name>
<dbReference type="AlphaFoldDB" id="A0A9X1MCU1"/>
<dbReference type="Proteomes" id="UP001139158">
    <property type="component" value="Unassembled WGS sequence"/>
</dbReference>
<evidence type="ECO:0000313" key="2">
    <source>
        <dbReference type="Proteomes" id="UP001139158"/>
    </source>
</evidence>
<proteinExistence type="predicted"/>